<dbReference type="AlphaFoldDB" id="A0A3B0WP23"/>
<organism evidence="2">
    <name type="scientific">hydrothermal vent metagenome</name>
    <dbReference type="NCBI Taxonomy" id="652676"/>
    <lineage>
        <taxon>unclassified sequences</taxon>
        <taxon>metagenomes</taxon>
        <taxon>ecological metagenomes</taxon>
    </lineage>
</organism>
<keyword evidence="1" id="KW-0812">Transmembrane</keyword>
<feature type="transmembrane region" description="Helical" evidence="1">
    <location>
        <begin position="36"/>
        <end position="55"/>
    </location>
</feature>
<name>A0A3B0WP23_9ZZZZ</name>
<keyword evidence="1" id="KW-1133">Transmembrane helix</keyword>
<reference evidence="2" key="1">
    <citation type="submission" date="2018-06" db="EMBL/GenBank/DDBJ databases">
        <authorList>
            <person name="Zhirakovskaya E."/>
        </authorList>
    </citation>
    <scope>NUCLEOTIDE SEQUENCE</scope>
</reference>
<gene>
    <name evidence="2" type="ORF">MNBD_GAMMA07-1513</name>
</gene>
<feature type="transmembrane region" description="Helical" evidence="1">
    <location>
        <begin position="12"/>
        <end position="30"/>
    </location>
</feature>
<keyword evidence="1" id="KW-0472">Membrane</keyword>
<evidence type="ECO:0000256" key="1">
    <source>
        <dbReference type="SAM" id="Phobius"/>
    </source>
</evidence>
<proteinExistence type="predicted"/>
<accession>A0A3B0WP23</accession>
<sequence>MFLLKLPHWSGYANFLIFVSPPFLAIYFAQPETKDFFIWAGFAYYIIGIIVPMTNKVTGLLDEVKQLKKDLKLCKGEPIDEETTDDELKPDS</sequence>
<evidence type="ECO:0000313" key="2">
    <source>
        <dbReference type="EMBL" id="VAW57725.1"/>
    </source>
</evidence>
<protein>
    <submittedName>
        <fullName evidence="2">Uncharacterized protein</fullName>
    </submittedName>
</protein>
<dbReference type="EMBL" id="UOFF01000446">
    <property type="protein sequence ID" value="VAW57725.1"/>
    <property type="molecule type" value="Genomic_DNA"/>
</dbReference>